<dbReference type="PANTHER" id="PTHR35871">
    <property type="entry name" value="EXPRESSED PROTEIN"/>
    <property type="match status" value="1"/>
</dbReference>
<dbReference type="AlphaFoldDB" id="A0A0D7B2B3"/>
<accession>A0A0D7B2B3</accession>
<dbReference type="GO" id="GO:0003676">
    <property type="term" value="F:nucleic acid binding"/>
    <property type="evidence" value="ECO:0007669"/>
    <property type="project" value="InterPro"/>
</dbReference>
<dbReference type="InterPro" id="IPR036397">
    <property type="entry name" value="RNaseH_sf"/>
</dbReference>
<feature type="region of interest" description="Disordered" evidence="1">
    <location>
        <begin position="529"/>
        <end position="551"/>
    </location>
</feature>
<proteinExistence type="predicted"/>
<sequence length="551" mass="64123">MHRLVRLFTTSGSPFYGQWTKAAEEVARAEGRGITSWSRRLKTWVTDYLEDPTLLPYDNWGLHSRTHPPVANEEFRDGLCSYITALEDYFTAAQVMEWTNREETKQHFGYTKSISESTANRWLQELGYVFGKGNQATYCDRHEDADVVEYRQTLYLPRLMQRLKSARQYDNDGCLENADNIPSDPITLWFHDESTFDQNDQRDLGWRPFDAPAKLQPKTKGESVMATDFVSAEYGWLRSRNGSDRARVIFCAGKGRQGYFTNEHICEQFRHAVAIAKEHYPHDRHIFMYDNARTHTARPRDAPSATTMTKKIGGKVGKTRTKVVNGVPIYASTDGNAKPVKERVRMADGWWMDGEIRMVQSFYREDGLFKGTPQVLKERKMDWAARLRFKCDKFQCPSRPPGQKPRCCQSRVLYEEPDFSDPRTALQVIAEELGVEVDYLPPFHCELTFIESCWNYSKRVYRMAERPSNEQQMKALIEHSMDAIPIEVMRRFSRRCLKFADAYLSGLNGKWAAWAAKKYHGHRECPPSLWEDKAEEEQKELERRNSRQMRG</sequence>
<keyword evidence="3" id="KW-1185">Reference proteome</keyword>
<protein>
    <recommendedName>
        <fullName evidence="4">Tc1-like transposase DDE domain-containing protein</fullName>
    </recommendedName>
</protein>
<evidence type="ECO:0008006" key="4">
    <source>
        <dbReference type="Google" id="ProtNLM"/>
    </source>
</evidence>
<organism evidence="2 3">
    <name type="scientific">Cylindrobasidium torrendii FP15055 ss-10</name>
    <dbReference type="NCBI Taxonomy" id="1314674"/>
    <lineage>
        <taxon>Eukaryota</taxon>
        <taxon>Fungi</taxon>
        <taxon>Dikarya</taxon>
        <taxon>Basidiomycota</taxon>
        <taxon>Agaricomycotina</taxon>
        <taxon>Agaricomycetes</taxon>
        <taxon>Agaricomycetidae</taxon>
        <taxon>Agaricales</taxon>
        <taxon>Marasmiineae</taxon>
        <taxon>Physalacriaceae</taxon>
        <taxon>Cylindrobasidium</taxon>
    </lineage>
</organism>
<dbReference type="Proteomes" id="UP000054007">
    <property type="component" value="Unassembled WGS sequence"/>
</dbReference>
<name>A0A0D7B2B3_9AGAR</name>
<dbReference type="OrthoDB" id="2416294at2759"/>
<evidence type="ECO:0000313" key="3">
    <source>
        <dbReference type="Proteomes" id="UP000054007"/>
    </source>
</evidence>
<dbReference type="EMBL" id="KN880643">
    <property type="protein sequence ID" value="KIY64294.1"/>
    <property type="molecule type" value="Genomic_DNA"/>
</dbReference>
<gene>
    <name evidence="2" type="ORF">CYLTODRAFT_402037</name>
</gene>
<evidence type="ECO:0000313" key="2">
    <source>
        <dbReference type="EMBL" id="KIY64294.1"/>
    </source>
</evidence>
<reference evidence="2 3" key="1">
    <citation type="journal article" date="2015" name="Fungal Genet. Biol.">
        <title>Evolution of novel wood decay mechanisms in Agaricales revealed by the genome sequences of Fistulina hepatica and Cylindrobasidium torrendii.</title>
        <authorList>
            <person name="Floudas D."/>
            <person name="Held B.W."/>
            <person name="Riley R."/>
            <person name="Nagy L.G."/>
            <person name="Koehler G."/>
            <person name="Ransdell A.S."/>
            <person name="Younus H."/>
            <person name="Chow J."/>
            <person name="Chiniquy J."/>
            <person name="Lipzen A."/>
            <person name="Tritt A."/>
            <person name="Sun H."/>
            <person name="Haridas S."/>
            <person name="LaButti K."/>
            <person name="Ohm R.A."/>
            <person name="Kues U."/>
            <person name="Blanchette R.A."/>
            <person name="Grigoriev I.V."/>
            <person name="Minto R.E."/>
            <person name="Hibbett D.S."/>
        </authorList>
    </citation>
    <scope>NUCLEOTIDE SEQUENCE [LARGE SCALE GENOMIC DNA]</scope>
    <source>
        <strain evidence="2 3">FP15055 ss-10</strain>
    </source>
</reference>
<dbReference type="PANTHER" id="PTHR35871:SF1">
    <property type="entry name" value="CXC1-LIKE CYSTEINE CLUSTER ASSOCIATED WITH KDZ TRANSPOSASES DOMAIN-CONTAINING PROTEIN"/>
    <property type="match status" value="1"/>
</dbReference>
<evidence type="ECO:0000256" key="1">
    <source>
        <dbReference type="SAM" id="MobiDB-lite"/>
    </source>
</evidence>
<dbReference type="Gene3D" id="3.30.420.10">
    <property type="entry name" value="Ribonuclease H-like superfamily/Ribonuclease H"/>
    <property type="match status" value="1"/>
</dbReference>